<dbReference type="Gene3D" id="3.90.1010.20">
    <property type="match status" value="2"/>
</dbReference>
<gene>
    <name evidence="2" type="ORF">J5W02_13525</name>
</gene>
<sequence>MKKALAVFLAAALTAVSFAGCGSSTTASSAAPASQAASSKAAESAAATGTLKTGLAVITSIAKSTDVKDGKGLAEADSTVVAVAVDKDGKIVKCLIDAVQSKVNFSDAGKITTPLDTVVKSKQELGAEYGLGKASGIKKEWNEQADAFASYVVGKTADEVKGIAVDAEGKATDKELTASVTIHVGDFIAGVEKAVANAADNGAKADDKLGLGIQTSISGSKDAGDKDGLAQAYSYYTVTTTGADGKITSCIIDASQTNVNFSKAGKITSDLKAEQKTKNELGDAYGMKKASKIGKEWNEEAASFAKYVVGKTLDEVKGIAVDSEGKATDKELTASVTVHVGDFIKIIDEAVSSAK</sequence>
<comment type="caution">
    <text evidence="2">The sequence shown here is derived from an EMBL/GenBank/DDBJ whole genome shotgun (WGS) entry which is preliminary data.</text>
</comment>
<dbReference type="PROSITE" id="PS51257">
    <property type="entry name" value="PROKAR_LIPOPROTEIN"/>
    <property type="match status" value="1"/>
</dbReference>
<organism evidence="2 3">
    <name type="scientific">Caproiciproducens faecalis</name>
    <dbReference type="NCBI Taxonomy" id="2820301"/>
    <lineage>
        <taxon>Bacteria</taxon>
        <taxon>Bacillati</taxon>
        <taxon>Bacillota</taxon>
        <taxon>Clostridia</taxon>
        <taxon>Eubacteriales</taxon>
        <taxon>Acutalibacteraceae</taxon>
        <taxon>Caproiciproducens</taxon>
    </lineage>
</organism>
<proteinExistence type="predicted"/>
<reference evidence="2 3" key="1">
    <citation type="submission" date="2021-03" db="EMBL/GenBank/DDBJ databases">
        <title>Caproiciproducens sp. nov. isolated from feces of cow.</title>
        <authorList>
            <person name="Choi J.-Y."/>
        </authorList>
    </citation>
    <scope>NUCLEOTIDE SEQUENCE [LARGE SCALE GENOMIC DNA]</scope>
    <source>
        <strain evidence="2 3">AGMB10547</strain>
    </source>
</reference>
<evidence type="ECO:0000256" key="1">
    <source>
        <dbReference type="SAM" id="SignalP"/>
    </source>
</evidence>
<keyword evidence="3" id="KW-1185">Reference proteome</keyword>
<protein>
    <submittedName>
        <fullName evidence="2">Uncharacterized protein</fullName>
    </submittedName>
</protein>
<feature type="chain" id="PRO_5045482613" evidence="1">
    <location>
        <begin position="20"/>
        <end position="355"/>
    </location>
</feature>
<name>A0ABS7DSN3_9FIRM</name>
<evidence type="ECO:0000313" key="3">
    <source>
        <dbReference type="Proteomes" id="UP000719942"/>
    </source>
</evidence>
<dbReference type="EMBL" id="JAGFNZ010000006">
    <property type="protein sequence ID" value="MBW7573830.1"/>
    <property type="molecule type" value="Genomic_DNA"/>
</dbReference>
<dbReference type="RefSeq" id="WP_219966239.1">
    <property type="nucleotide sequence ID" value="NZ_JAGFNZ010000006.1"/>
</dbReference>
<accession>A0ABS7DSN3</accession>
<feature type="signal peptide" evidence="1">
    <location>
        <begin position="1"/>
        <end position="19"/>
    </location>
</feature>
<evidence type="ECO:0000313" key="2">
    <source>
        <dbReference type="EMBL" id="MBW7573830.1"/>
    </source>
</evidence>
<dbReference type="Proteomes" id="UP000719942">
    <property type="component" value="Unassembled WGS sequence"/>
</dbReference>
<keyword evidence="1" id="KW-0732">Signal</keyword>